<organism evidence="1 2">
    <name type="scientific">Ascaris lumbricoides</name>
    <name type="common">Giant roundworm</name>
    <dbReference type="NCBI Taxonomy" id="6252"/>
    <lineage>
        <taxon>Eukaryota</taxon>
        <taxon>Metazoa</taxon>
        <taxon>Ecdysozoa</taxon>
        <taxon>Nematoda</taxon>
        <taxon>Chromadorea</taxon>
        <taxon>Rhabditida</taxon>
        <taxon>Spirurina</taxon>
        <taxon>Ascaridomorpha</taxon>
        <taxon>Ascaridoidea</taxon>
        <taxon>Ascarididae</taxon>
        <taxon>Ascaris</taxon>
    </lineage>
</organism>
<name>A0A0M3IMZ7_ASCLU</name>
<proteinExistence type="predicted"/>
<protein>
    <submittedName>
        <fullName evidence="2">Secreted protein</fullName>
    </submittedName>
</protein>
<dbReference type="WBParaSite" id="ALUE_0002012501-mRNA-1">
    <property type="protein sequence ID" value="ALUE_0002012501-mRNA-1"/>
    <property type="gene ID" value="ALUE_0002012501"/>
</dbReference>
<sequence>MALSVFGCNGNPSFLLKSAVFLSVITLECGLFKSVSIVVEFVIYGRLPNVEGRSEAGDVDEGVSKGSLLN</sequence>
<evidence type="ECO:0000313" key="2">
    <source>
        <dbReference type="WBParaSite" id="ALUE_0002012501-mRNA-1"/>
    </source>
</evidence>
<accession>A0A0M3IMZ7</accession>
<reference evidence="2" key="1">
    <citation type="submission" date="2017-02" db="UniProtKB">
        <authorList>
            <consortium name="WormBaseParasite"/>
        </authorList>
    </citation>
    <scope>IDENTIFICATION</scope>
</reference>
<dbReference type="Proteomes" id="UP000036681">
    <property type="component" value="Unplaced"/>
</dbReference>
<keyword evidence="1" id="KW-1185">Reference proteome</keyword>
<dbReference type="AlphaFoldDB" id="A0A0M3IMZ7"/>
<evidence type="ECO:0000313" key="1">
    <source>
        <dbReference type="Proteomes" id="UP000036681"/>
    </source>
</evidence>